<evidence type="ECO:0000313" key="2">
    <source>
        <dbReference type="Proteomes" id="UP000275267"/>
    </source>
</evidence>
<comment type="caution">
    <text evidence="1">The sequence shown here is derived from an EMBL/GenBank/DDBJ whole genome shotgun (WGS) entry which is preliminary data.</text>
</comment>
<dbReference type="EMBL" id="PQIB02000004">
    <property type="protein sequence ID" value="RLN22940.1"/>
    <property type="molecule type" value="Genomic_DNA"/>
</dbReference>
<keyword evidence="2" id="KW-1185">Reference proteome</keyword>
<dbReference type="Proteomes" id="UP000275267">
    <property type="component" value="Unassembled WGS sequence"/>
</dbReference>
<sequence>MRGHAPASAPSAGCMLAVQSIRTHEKRIERPLQPAGSLILSNPGLADKRVYHAALNGSSLPDDRHQKDDCFYFKKK</sequence>
<proteinExistence type="predicted"/>
<protein>
    <submittedName>
        <fullName evidence="1">Uncharacterized protein</fullName>
    </submittedName>
</protein>
<name>A0A3L6SLM4_PANMI</name>
<evidence type="ECO:0000313" key="1">
    <source>
        <dbReference type="EMBL" id="RLN22940.1"/>
    </source>
</evidence>
<dbReference type="AlphaFoldDB" id="A0A3L6SLM4"/>
<gene>
    <name evidence="1" type="ORF">C2845_PM07G07980</name>
</gene>
<accession>A0A3L6SLM4</accession>
<reference evidence="2" key="1">
    <citation type="journal article" date="2019" name="Nat. Commun.">
        <title>The genome of broomcorn millet.</title>
        <authorList>
            <person name="Zou C."/>
            <person name="Miki D."/>
            <person name="Li D."/>
            <person name="Tang Q."/>
            <person name="Xiao L."/>
            <person name="Rajput S."/>
            <person name="Deng P."/>
            <person name="Jia W."/>
            <person name="Huang R."/>
            <person name="Zhang M."/>
            <person name="Sun Y."/>
            <person name="Hu J."/>
            <person name="Fu X."/>
            <person name="Schnable P.S."/>
            <person name="Li F."/>
            <person name="Zhang H."/>
            <person name="Feng B."/>
            <person name="Zhu X."/>
            <person name="Liu R."/>
            <person name="Schnable J.C."/>
            <person name="Zhu J.-K."/>
            <person name="Zhang H."/>
        </authorList>
    </citation>
    <scope>NUCLEOTIDE SEQUENCE [LARGE SCALE GENOMIC DNA]</scope>
</reference>
<dbReference type="OrthoDB" id="272512at2759"/>
<organism evidence="1 2">
    <name type="scientific">Panicum miliaceum</name>
    <name type="common">Proso millet</name>
    <name type="synonym">Broomcorn millet</name>
    <dbReference type="NCBI Taxonomy" id="4540"/>
    <lineage>
        <taxon>Eukaryota</taxon>
        <taxon>Viridiplantae</taxon>
        <taxon>Streptophyta</taxon>
        <taxon>Embryophyta</taxon>
        <taxon>Tracheophyta</taxon>
        <taxon>Spermatophyta</taxon>
        <taxon>Magnoliopsida</taxon>
        <taxon>Liliopsida</taxon>
        <taxon>Poales</taxon>
        <taxon>Poaceae</taxon>
        <taxon>PACMAD clade</taxon>
        <taxon>Panicoideae</taxon>
        <taxon>Panicodae</taxon>
        <taxon>Paniceae</taxon>
        <taxon>Panicinae</taxon>
        <taxon>Panicum</taxon>
        <taxon>Panicum sect. Panicum</taxon>
    </lineage>
</organism>